<comment type="similarity">
    <text evidence="1">Belongs to the glycosyltransferase 20 family.</text>
</comment>
<gene>
    <name evidence="2" type="ORF">KFZ77_08010</name>
</gene>
<reference evidence="2 3" key="1">
    <citation type="submission" date="2021-05" db="EMBL/GenBank/DDBJ databases">
        <title>Isolation, identification, and the growth promoting effects of Pantoea dispersa strain YSD J2 from the aboveground leaves of Cyperus esculentus L.Var. Sativus.</title>
        <authorList>
            <person name="Wang S."/>
            <person name="Tang X.M."/>
            <person name="Huang Y.N."/>
        </authorList>
    </citation>
    <scope>NUCLEOTIDE SEQUENCE [LARGE SCALE GENOMIC DNA]</scope>
    <source>
        <strain evidence="3">YSD YN2</strain>
    </source>
</reference>
<organism evidence="2 3">
    <name type="scientific">Siccibacter colletis</name>
    <dbReference type="NCBI Taxonomy" id="1505757"/>
    <lineage>
        <taxon>Bacteria</taxon>
        <taxon>Pseudomonadati</taxon>
        <taxon>Pseudomonadota</taxon>
        <taxon>Gammaproteobacteria</taxon>
        <taxon>Enterobacterales</taxon>
        <taxon>Enterobacteriaceae</taxon>
        <taxon>Siccibacter</taxon>
    </lineage>
</organism>
<evidence type="ECO:0000313" key="2">
    <source>
        <dbReference type="EMBL" id="UYU33434.1"/>
    </source>
</evidence>
<dbReference type="CDD" id="cd03788">
    <property type="entry name" value="GT20_TPS"/>
    <property type="match status" value="1"/>
</dbReference>
<dbReference type="Pfam" id="PF00982">
    <property type="entry name" value="Glyco_transf_20"/>
    <property type="match status" value="1"/>
</dbReference>
<protein>
    <submittedName>
        <fullName evidence="2">Trehalose-6-phosphate synthase</fullName>
    </submittedName>
</protein>
<evidence type="ECO:0000256" key="1">
    <source>
        <dbReference type="ARBA" id="ARBA00008799"/>
    </source>
</evidence>
<name>A0ABY6JKQ2_9ENTR</name>
<dbReference type="InterPro" id="IPR001830">
    <property type="entry name" value="Glyco_trans_20"/>
</dbReference>
<keyword evidence="3" id="KW-1185">Reference proteome</keyword>
<dbReference type="RefSeq" id="WP_264385928.1">
    <property type="nucleotide sequence ID" value="NZ_CP074352.1"/>
</dbReference>
<evidence type="ECO:0000313" key="3">
    <source>
        <dbReference type="Proteomes" id="UP001156318"/>
    </source>
</evidence>
<accession>A0ABY6JKQ2</accession>
<dbReference type="Gene3D" id="3.40.50.2000">
    <property type="entry name" value="Glycogen Phosphorylase B"/>
    <property type="match status" value="2"/>
</dbReference>
<dbReference type="PANTHER" id="PTHR10788:SF106">
    <property type="entry name" value="BCDNA.GH08860"/>
    <property type="match status" value="1"/>
</dbReference>
<dbReference type="PANTHER" id="PTHR10788">
    <property type="entry name" value="TREHALOSE-6-PHOSPHATE SYNTHASE"/>
    <property type="match status" value="1"/>
</dbReference>
<proteinExistence type="inferred from homology"/>
<dbReference type="EMBL" id="CP074352">
    <property type="protein sequence ID" value="UYU33434.1"/>
    <property type="molecule type" value="Genomic_DNA"/>
</dbReference>
<sequence>MSRLIVVSNRCVQQDDGYIDPFITTLGQIFSKHPGVWFGWNGGVTAGKRSRSCSVTHHAHYATHGWDLSPNEYDNAYQGYVHNVLWPIFHNRPDLAAYKKEYFTTWKSYNTDVARTVGTQLRPDDRVWVHDYHLLAVGKQLREDGHHNRCGFFLHQPFPPGEVIRAVPEHDTLMRALLQYDVIGFQSSADINNFLSCVLRFYRAERIAGDTIQVNGRSIQIGIFPCGIDTSVVGPSQATPQAVEEYQRQIIISNDVINDVSGIHYRLDAMRALINTWPHYVRGVSLLQICDPAREYPWSSPDLCTRLERFCGEINGQYGDFTWYPVNYIHNALCKHELLSALYARADVALFTPLSEGMSLSAKAFTLAQDPEDPGVLILSACSGAAEQLTEALIVNPYDARSTGEALHSALSMPLHERKRRHNRLLAKVQRYDCHWWAAAFLTALSGTAPPWQGAFRTSHHGVFTPQKLY</sequence>
<dbReference type="SUPFAM" id="SSF53756">
    <property type="entry name" value="UDP-Glycosyltransferase/glycogen phosphorylase"/>
    <property type="match status" value="1"/>
</dbReference>
<dbReference type="Proteomes" id="UP001156318">
    <property type="component" value="Chromosome"/>
</dbReference>